<sequence>MEAFTINQLNELAGKKEPRSVTIFSPTRRQSTDNYQQDKIHFKNQLQDAEAQLAQQYGMSEAEAKEYLHPGYDLLADNTFWQYGQDMLAFFLSPGESQYFQLPLPIESPELYIGHSYRLRPMLPLLHGNEQYYILNLNLEDVRLYKANQYNCSEVELPENVPTSIDDYLQYVEKQESLQHQSGVGAAGGIFHGHGVTDRDKTDIEQYFYMLSQELDKIFKEDQIPVVLAGVEYLPPRYRKTTHYNKISEESITGSFGPKDGQKLHQEAKELMMPHFQEKQTQAEQKYHNLKSGDMAASDTEKTVLAALTGQVETLFLRRDAVLWGQYDAENYQLHTEQDSAPGNTDLLTEAAVQTVLMKGEVYLCNADEMPAGDSVVVAVFRNPVVL</sequence>
<name>A0A840TRJ4_9BACT</name>
<keyword evidence="2" id="KW-1185">Reference proteome</keyword>
<protein>
    <submittedName>
        <fullName evidence="1">Uncharacterized protein</fullName>
    </submittedName>
</protein>
<dbReference type="EMBL" id="JACHGF010000012">
    <property type="protein sequence ID" value="MBB5286956.1"/>
    <property type="molecule type" value="Genomic_DNA"/>
</dbReference>
<comment type="caution">
    <text evidence="1">The sequence shown here is derived from an EMBL/GenBank/DDBJ whole genome shotgun (WGS) entry which is preliminary data.</text>
</comment>
<organism evidence="1 2">
    <name type="scientific">Rhabdobacter roseus</name>
    <dbReference type="NCBI Taxonomy" id="1655419"/>
    <lineage>
        <taxon>Bacteria</taxon>
        <taxon>Pseudomonadati</taxon>
        <taxon>Bacteroidota</taxon>
        <taxon>Cytophagia</taxon>
        <taxon>Cytophagales</taxon>
        <taxon>Cytophagaceae</taxon>
        <taxon>Rhabdobacter</taxon>
    </lineage>
</organism>
<dbReference type="Proteomes" id="UP000557307">
    <property type="component" value="Unassembled WGS sequence"/>
</dbReference>
<evidence type="ECO:0000313" key="2">
    <source>
        <dbReference type="Proteomes" id="UP000557307"/>
    </source>
</evidence>
<dbReference type="InterPro" id="IPR040837">
    <property type="entry name" value="Bact_RF_family7"/>
</dbReference>
<evidence type="ECO:0000313" key="1">
    <source>
        <dbReference type="EMBL" id="MBB5286956.1"/>
    </source>
</evidence>
<reference evidence="1 2" key="1">
    <citation type="submission" date="2020-08" db="EMBL/GenBank/DDBJ databases">
        <title>Genomic Encyclopedia of Type Strains, Phase IV (KMG-IV): sequencing the most valuable type-strain genomes for metagenomic binning, comparative biology and taxonomic classification.</title>
        <authorList>
            <person name="Goeker M."/>
        </authorList>
    </citation>
    <scope>NUCLEOTIDE SEQUENCE [LARGE SCALE GENOMIC DNA]</scope>
    <source>
        <strain evidence="1 2">DSM 105074</strain>
    </source>
</reference>
<dbReference type="Pfam" id="PF18849">
    <property type="entry name" value="baeRF_family7"/>
    <property type="match status" value="1"/>
</dbReference>
<accession>A0A840TRJ4</accession>
<gene>
    <name evidence="1" type="ORF">HNQ92_005118</name>
</gene>
<dbReference type="AlphaFoldDB" id="A0A840TRJ4"/>
<proteinExistence type="predicted"/>
<dbReference type="RefSeq" id="WP_184178577.1">
    <property type="nucleotide sequence ID" value="NZ_JACHGF010000012.1"/>
</dbReference>